<sequence length="79" mass="9339">MSFLLCIFSSILLWYAFLESRIFRKQPVYLHEVRGKVCIYFTLPKPHLWDFTTAAQLPCSVLLFLFIFLLDVSLCFSKL</sequence>
<feature type="non-terminal residue" evidence="2">
    <location>
        <position position="79"/>
    </location>
</feature>
<feature type="transmembrane region" description="Helical" evidence="1">
    <location>
        <begin position="55"/>
        <end position="76"/>
    </location>
</feature>
<protein>
    <submittedName>
        <fullName evidence="2">Putative ovule protein</fullName>
    </submittedName>
</protein>
<accession>A0A0V0HH67</accession>
<proteinExistence type="predicted"/>
<organism evidence="2">
    <name type="scientific">Solanum chacoense</name>
    <name type="common">Chaco potato</name>
    <dbReference type="NCBI Taxonomy" id="4108"/>
    <lineage>
        <taxon>Eukaryota</taxon>
        <taxon>Viridiplantae</taxon>
        <taxon>Streptophyta</taxon>
        <taxon>Embryophyta</taxon>
        <taxon>Tracheophyta</taxon>
        <taxon>Spermatophyta</taxon>
        <taxon>Magnoliopsida</taxon>
        <taxon>eudicotyledons</taxon>
        <taxon>Gunneridae</taxon>
        <taxon>Pentapetalae</taxon>
        <taxon>asterids</taxon>
        <taxon>lamiids</taxon>
        <taxon>Solanales</taxon>
        <taxon>Solanaceae</taxon>
        <taxon>Solanoideae</taxon>
        <taxon>Solaneae</taxon>
        <taxon>Solanum</taxon>
    </lineage>
</organism>
<dbReference type="EMBL" id="GEDG01019616">
    <property type="protein sequence ID" value="JAP19793.1"/>
    <property type="molecule type" value="Transcribed_RNA"/>
</dbReference>
<dbReference type="AlphaFoldDB" id="A0A0V0HH67"/>
<reference evidence="2" key="1">
    <citation type="submission" date="2015-12" db="EMBL/GenBank/DDBJ databases">
        <title>Gene expression during late stages of embryo sac development: a critical building block for successful pollen-pistil interactions.</title>
        <authorList>
            <person name="Liu Y."/>
            <person name="Joly V."/>
            <person name="Sabar M."/>
            <person name="Matton D.P."/>
        </authorList>
    </citation>
    <scope>NUCLEOTIDE SEQUENCE</scope>
</reference>
<name>A0A0V0HH67_SOLCH</name>
<keyword evidence="1" id="KW-0472">Membrane</keyword>
<keyword evidence="1" id="KW-0812">Transmembrane</keyword>
<keyword evidence="1" id="KW-1133">Transmembrane helix</keyword>
<evidence type="ECO:0000256" key="1">
    <source>
        <dbReference type="SAM" id="Phobius"/>
    </source>
</evidence>
<evidence type="ECO:0000313" key="2">
    <source>
        <dbReference type="EMBL" id="JAP19793.1"/>
    </source>
</evidence>